<proteinExistence type="inferred from homology"/>
<protein>
    <recommendedName>
        <fullName evidence="6">Outer membrane protein beta-barrel domain-containing protein</fullName>
    </recommendedName>
</protein>
<reference evidence="7 8" key="1">
    <citation type="submission" date="2017-09" db="EMBL/GenBank/DDBJ databases">
        <title>Sphingomonas panjinensis sp.nov., isolated from oil-contaminated soil.</title>
        <authorList>
            <person name="Wang L."/>
            <person name="Chen L."/>
        </authorList>
    </citation>
    <scope>NUCLEOTIDE SEQUENCE [LARGE SCALE GENOMIC DNA]</scope>
    <source>
        <strain evidence="7 8">FW-11</strain>
    </source>
</reference>
<evidence type="ECO:0000256" key="2">
    <source>
        <dbReference type="ARBA" id="ARBA00022729"/>
    </source>
</evidence>
<comment type="subcellular location">
    <subcellularLocation>
        <location evidence="1">Membrane</location>
    </subcellularLocation>
</comment>
<evidence type="ECO:0000313" key="7">
    <source>
        <dbReference type="EMBL" id="PTQ10128.1"/>
    </source>
</evidence>
<dbReference type="SUPFAM" id="SSF56925">
    <property type="entry name" value="OMPA-like"/>
    <property type="match status" value="1"/>
</dbReference>
<feature type="domain" description="Outer membrane protein beta-barrel" evidence="6">
    <location>
        <begin position="8"/>
        <end position="195"/>
    </location>
</feature>
<dbReference type="Proteomes" id="UP000244162">
    <property type="component" value="Unassembled WGS sequence"/>
</dbReference>
<sequence>MHKTFIVAAIAAVSSFSAPALAQDQFSTSFRGLRGEAQVGLDRFHSEGDHDHSLGYGGIIGWDGLVGDRVVIGAEGSFWRGTGQNFTPGVLGGTVARKSFEEYGVAARAGYVLTPQLMVYGKAGYVTNEQRKRFSGDPAGGQPFYDHYNTTGYQVGGGAEYSLNDLFYLSAEYKYSNYGSNSARQKVSLGAGVRFK</sequence>
<feature type="signal peptide" evidence="5">
    <location>
        <begin position="1"/>
        <end position="22"/>
    </location>
</feature>
<dbReference type="Gene3D" id="2.40.160.20">
    <property type="match status" value="1"/>
</dbReference>
<dbReference type="Pfam" id="PF13505">
    <property type="entry name" value="OMP_b-brl"/>
    <property type="match status" value="1"/>
</dbReference>
<organism evidence="7 8">
    <name type="scientific">Sphingomonas oleivorans</name>
    <dbReference type="NCBI Taxonomy" id="1735121"/>
    <lineage>
        <taxon>Bacteria</taxon>
        <taxon>Pseudomonadati</taxon>
        <taxon>Pseudomonadota</taxon>
        <taxon>Alphaproteobacteria</taxon>
        <taxon>Sphingomonadales</taxon>
        <taxon>Sphingomonadaceae</taxon>
        <taxon>Sphingomonas</taxon>
    </lineage>
</organism>
<dbReference type="RefSeq" id="WP_107968477.1">
    <property type="nucleotide sequence ID" value="NZ_NWBU01000010.1"/>
</dbReference>
<gene>
    <name evidence="7" type="ORF">CLG96_13445</name>
</gene>
<dbReference type="EMBL" id="NWBU01000010">
    <property type="protein sequence ID" value="PTQ10128.1"/>
    <property type="molecule type" value="Genomic_DNA"/>
</dbReference>
<comment type="caution">
    <text evidence="7">The sequence shown here is derived from an EMBL/GenBank/DDBJ whole genome shotgun (WGS) entry which is preliminary data.</text>
</comment>
<comment type="similarity">
    <text evidence="4">Belongs to the Omp25/RopB family.</text>
</comment>
<dbReference type="PANTHER" id="PTHR34001:SF3">
    <property type="entry name" value="BLL7405 PROTEIN"/>
    <property type="match status" value="1"/>
</dbReference>
<keyword evidence="8" id="KW-1185">Reference proteome</keyword>
<evidence type="ECO:0000313" key="8">
    <source>
        <dbReference type="Proteomes" id="UP000244162"/>
    </source>
</evidence>
<evidence type="ECO:0000256" key="3">
    <source>
        <dbReference type="ARBA" id="ARBA00023136"/>
    </source>
</evidence>
<dbReference type="PANTHER" id="PTHR34001">
    <property type="entry name" value="BLL7405 PROTEIN"/>
    <property type="match status" value="1"/>
</dbReference>
<dbReference type="InterPro" id="IPR027385">
    <property type="entry name" value="Beta-barrel_OMP"/>
</dbReference>
<keyword evidence="2 5" id="KW-0732">Signal</keyword>
<feature type="chain" id="PRO_5015407256" description="Outer membrane protein beta-barrel domain-containing protein" evidence="5">
    <location>
        <begin position="23"/>
        <end position="196"/>
    </location>
</feature>
<dbReference type="InterPro" id="IPR011250">
    <property type="entry name" value="OMP/PagP_B-barrel"/>
</dbReference>
<accession>A0A2T5FWH2</accession>
<keyword evidence="3" id="KW-0472">Membrane</keyword>
<dbReference type="OrthoDB" id="7596457at2"/>
<dbReference type="GO" id="GO:0016020">
    <property type="term" value="C:membrane"/>
    <property type="evidence" value="ECO:0007669"/>
    <property type="project" value="UniProtKB-SubCell"/>
</dbReference>
<dbReference type="AlphaFoldDB" id="A0A2T5FWH2"/>
<dbReference type="InterPro" id="IPR051692">
    <property type="entry name" value="OMP-like"/>
</dbReference>
<evidence type="ECO:0000256" key="4">
    <source>
        <dbReference type="ARBA" id="ARBA00038306"/>
    </source>
</evidence>
<evidence type="ECO:0000256" key="1">
    <source>
        <dbReference type="ARBA" id="ARBA00004370"/>
    </source>
</evidence>
<evidence type="ECO:0000259" key="6">
    <source>
        <dbReference type="Pfam" id="PF13505"/>
    </source>
</evidence>
<name>A0A2T5FWH2_9SPHN</name>
<evidence type="ECO:0000256" key="5">
    <source>
        <dbReference type="SAM" id="SignalP"/>
    </source>
</evidence>